<dbReference type="Proteomes" id="UP000747110">
    <property type="component" value="Unassembled WGS sequence"/>
</dbReference>
<keyword evidence="8" id="KW-1185">Reference proteome</keyword>
<name>A0A8J4CBP6_9CHLO</name>
<protein>
    <recommendedName>
        <fullName evidence="5">Cns1/TTC4 wheel domain-containing protein</fullName>
    </recommendedName>
</protein>
<evidence type="ECO:0000256" key="4">
    <source>
        <dbReference type="SAM" id="MobiDB-lite"/>
    </source>
</evidence>
<evidence type="ECO:0000259" key="5">
    <source>
        <dbReference type="Pfam" id="PF18972"/>
    </source>
</evidence>
<dbReference type="Gene3D" id="1.25.40.10">
    <property type="entry name" value="Tetratricopeptide repeat domain"/>
    <property type="match status" value="1"/>
</dbReference>
<dbReference type="AlphaFoldDB" id="A0A8J4CBP6"/>
<gene>
    <name evidence="6" type="ORF">Vretifemale_8896</name>
    <name evidence="7" type="ORF">Vretimale_12284</name>
</gene>
<dbReference type="GO" id="GO:0006457">
    <property type="term" value="P:protein folding"/>
    <property type="evidence" value="ECO:0007669"/>
    <property type="project" value="TreeGrafter"/>
</dbReference>
<feature type="region of interest" description="Disordered" evidence="4">
    <location>
        <begin position="1"/>
        <end position="25"/>
    </location>
</feature>
<evidence type="ECO:0000256" key="1">
    <source>
        <dbReference type="ARBA" id="ARBA00022737"/>
    </source>
</evidence>
<evidence type="ECO:0000313" key="8">
    <source>
        <dbReference type="Proteomes" id="UP000747110"/>
    </source>
</evidence>
<dbReference type="GO" id="GO:0005829">
    <property type="term" value="C:cytosol"/>
    <property type="evidence" value="ECO:0007669"/>
    <property type="project" value="TreeGrafter"/>
</dbReference>
<dbReference type="GO" id="GO:0005634">
    <property type="term" value="C:nucleus"/>
    <property type="evidence" value="ECO:0007669"/>
    <property type="project" value="TreeGrafter"/>
</dbReference>
<keyword evidence="2" id="KW-0802">TPR repeat</keyword>
<proteinExistence type="inferred from homology"/>
<evidence type="ECO:0000313" key="6">
    <source>
        <dbReference type="EMBL" id="GIL79580.1"/>
    </source>
</evidence>
<feature type="compositionally biased region" description="Basic and acidic residues" evidence="4">
    <location>
        <begin position="10"/>
        <end position="24"/>
    </location>
</feature>
<dbReference type="EMBL" id="BNCQ01000027">
    <property type="protein sequence ID" value="GIM08198.1"/>
    <property type="molecule type" value="Genomic_DNA"/>
</dbReference>
<sequence length="388" mass="43524">MLASDSENEDDKRPKPNLIDDNKGLHPLFWDALPEDADKDPAFAALQALDEDLTPEERAENYKTQGNNKLRLAQSEKADVAARRTLLREAVQSYSNGLEVHATNPRLNAVLHANRAHVHLLLGNFRKAFEDSLAAKQFEPGNVKAIFRGARAALKLGLWDQCLMLCEEGRAVDPRSTEFDALVKEATVKLEERRQQDERITAKVKAEAASAAMLADVLLARGCKLTRPQVSLGSHTKPTLNPDGCLTWPVLLMYPESGQQDVVEAFGEEDTFHEHLDMMFGPDAPPLQWDEAGDYTRDRIELYYLAHAGRPLNRDQLVQAMQGHWPQGLDDVGPERYGSRAARMRLVDPRHSLRQVLATEDHVVPGLPLFFVVAKGTHYRERFLESGQ</sequence>
<dbReference type="InterPro" id="IPR044059">
    <property type="entry name" value="Csn1/TTC4_wheel"/>
</dbReference>
<keyword evidence="1" id="KW-0677">Repeat</keyword>
<dbReference type="GO" id="GO:0051879">
    <property type="term" value="F:Hsp90 protein binding"/>
    <property type="evidence" value="ECO:0007669"/>
    <property type="project" value="InterPro"/>
</dbReference>
<feature type="domain" description="Cns1/TTC4 wheel" evidence="5">
    <location>
        <begin position="243"/>
        <end position="309"/>
    </location>
</feature>
<evidence type="ECO:0000256" key="2">
    <source>
        <dbReference type="ARBA" id="ARBA00022803"/>
    </source>
</evidence>
<dbReference type="PANTHER" id="PTHR46035">
    <property type="entry name" value="TETRATRICOPEPTIDE REPEAT PROTEIN 4"/>
    <property type="match status" value="1"/>
</dbReference>
<comment type="caution">
    <text evidence="6">The sequence shown here is derived from an EMBL/GenBank/DDBJ whole genome shotgun (WGS) entry which is preliminary data.</text>
</comment>
<comment type="similarity">
    <text evidence="3">Belongs to the TTC4 family.</text>
</comment>
<reference evidence="6" key="1">
    <citation type="journal article" date="2021" name="Proc. Natl. Acad. Sci. U.S.A.">
        <title>Three genomes in the algal genus Volvox reveal the fate of a haploid sex-determining region after a transition to homothallism.</title>
        <authorList>
            <person name="Yamamoto K."/>
            <person name="Hamaji T."/>
            <person name="Kawai-Toyooka H."/>
            <person name="Matsuzaki R."/>
            <person name="Takahashi F."/>
            <person name="Nishimura Y."/>
            <person name="Kawachi M."/>
            <person name="Noguchi H."/>
            <person name="Minakuchi Y."/>
            <person name="Umen J.G."/>
            <person name="Toyoda A."/>
            <person name="Nozaki H."/>
        </authorList>
    </citation>
    <scope>NUCLEOTIDE SEQUENCE</scope>
    <source>
        <strain evidence="7">NIES-3785</strain>
        <strain evidence="6">NIES-3786</strain>
    </source>
</reference>
<dbReference type="InterPro" id="IPR019734">
    <property type="entry name" value="TPR_rpt"/>
</dbReference>
<dbReference type="InterPro" id="IPR011990">
    <property type="entry name" value="TPR-like_helical_dom_sf"/>
</dbReference>
<organism evidence="6 8">
    <name type="scientific">Volvox reticuliferus</name>
    <dbReference type="NCBI Taxonomy" id="1737510"/>
    <lineage>
        <taxon>Eukaryota</taxon>
        <taxon>Viridiplantae</taxon>
        <taxon>Chlorophyta</taxon>
        <taxon>core chlorophytes</taxon>
        <taxon>Chlorophyceae</taxon>
        <taxon>CS clade</taxon>
        <taxon>Chlamydomonadales</taxon>
        <taxon>Volvocaceae</taxon>
        <taxon>Volvox</taxon>
    </lineage>
</organism>
<dbReference type="SMART" id="SM00028">
    <property type="entry name" value="TPR"/>
    <property type="match status" value="3"/>
</dbReference>
<dbReference type="GO" id="GO:0030544">
    <property type="term" value="F:Hsp70 protein binding"/>
    <property type="evidence" value="ECO:0007669"/>
    <property type="project" value="TreeGrafter"/>
</dbReference>
<dbReference type="Proteomes" id="UP000722791">
    <property type="component" value="Unassembled WGS sequence"/>
</dbReference>
<dbReference type="OrthoDB" id="420195at2759"/>
<dbReference type="EMBL" id="BNCP01000016">
    <property type="protein sequence ID" value="GIL79580.1"/>
    <property type="molecule type" value="Genomic_DNA"/>
</dbReference>
<dbReference type="CDD" id="cd21377">
    <property type="entry name" value="CTWD_Cns1-like"/>
    <property type="match status" value="1"/>
</dbReference>
<evidence type="ECO:0000313" key="7">
    <source>
        <dbReference type="EMBL" id="GIM08198.1"/>
    </source>
</evidence>
<dbReference type="PANTHER" id="PTHR46035:SF1">
    <property type="entry name" value="TETRATRICOPEPTIDE REPEAT PROTEIN 4"/>
    <property type="match status" value="1"/>
</dbReference>
<dbReference type="Pfam" id="PF18972">
    <property type="entry name" value="Wheel"/>
    <property type="match status" value="1"/>
</dbReference>
<evidence type="ECO:0000256" key="3">
    <source>
        <dbReference type="ARBA" id="ARBA00023602"/>
    </source>
</evidence>
<dbReference type="SUPFAM" id="SSF48452">
    <property type="entry name" value="TPR-like"/>
    <property type="match status" value="1"/>
</dbReference>
<accession>A0A8J4CBP6</accession>